<dbReference type="Proteomes" id="UP000238205">
    <property type="component" value="Unassembled WGS sequence"/>
</dbReference>
<evidence type="ECO:0000256" key="1">
    <source>
        <dbReference type="SAM" id="Phobius"/>
    </source>
</evidence>
<keyword evidence="1" id="KW-0472">Membrane</keyword>
<feature type="transmembrane region" description="Helical" evidence="1">
    <location>
        <begin position="100"/>
        <end position="122"/>
    </location>
</feature>
<evidence type="ECO:0000313" key="3">
    <source>
        <dbReference type="Proteomes" id="UP000238205"/>
    </source>
</evidence>
<protein>
    <submittedName>
        <fullName evidence="2">Uncharacterized protein</fullName>
    </submittedName>
</protein>
<feature type="transmembrane region" description="Helical" evidence="1">
    <location>
        <begin position="75"/>
        <end position="94"/>
    </location>
</feature>
<gene>
    <name evidence="2" type="ORF">CLV38_12714</name>
</gene>
<keyword evidence="1" id="KW-1133">Transmembrane helix</keyword>
<proteinExistence type="predicted"/>
<organism evidence="2 3">
    <name type="scientific">Alkalibacterium olivapovliticus</name>
    <dbReference type="NCBI Taxonomy" id="99907"/>
    <lineage>
        <taxon>Bacteria</taxon>
        <taxon>Bacillati</taxon>
        <taxon>Bacillota</taxon>
        <taxon>Bacilli</taxon>
        <taxon>Lactobacillales</taxon>
        <taxon>Carnobacteriaceae</taxon>
        <taxon>Alkalibacterium</taxon>
    </lineage>
</organism>
<keyword evidence="1" id="KW-0812">Transmembrane</keyword>
<reference evidence="2 3" key="1">
    <citation type="submission" date="2018-03" db="EMBL/GenBank/DDBJ databases">
        <title>Genomic Encyclopedia of Archaeal and Bacterial Type Strains, Phase II (KMG-II): from individual species to whole genera.</title>
        <authorList>
            <person name="Goeker M."/>
        </authorList>
    </citation>
    <scope>NUCLEOTIDE SEQUENCE [LARGE SCALE GENOMIC DNA]</scope>
    <source>
        <strain evidence="2 3">DSM 13175</strain>
    </source>
</reference>
<comment type="caution">
    <text evidence="2">The sequence shown here is derived from an EMBL/GenBank/DDBJ whole genome shotgun (WGS) entry which is preliminary data.</text>
</comment>
<sequence>MSRETKKTLITGTALFIAGVVSLFLQINDEGLFAYILLAYGAWEIGEGASDYFFNTQEEDTVRSWEEIKTGFKADVAKITIPMVLTMIVEVVMIGTGFRLFTFVAYVLTLIIYLIFIGVFAYRELKNRPEKGVSFDDVIELMFPL</sequence>
<feature type="transmembrane region" description="Helical" evidence="1">
    <location>
        <begin position="9"/>
        <end position="27"/>
    </location>
</feature>
<name>A0A2T0VZS9_9LACT</name>
<dbReference type="OrthoDB" id="2165919at2"/>
<dbReference type="RefSeq" id="WP_106195569.1">
    <property type="nucleotide sequence ID" value="NZ_PVTO01000027.1"/>
</dbReference>
<evidence type="ECO:0000313" key="2">
    <source>
        <dbReference type="EMBL" id="PRY78024.1"/>
    </source>
</evidence>
<keyword evidence="3" id="KW-1185">Reference proteome</keyword>
<dbReference type="AlphaFoldDB" id="A0A2T0VZS9"/>
<accession>A0A2T0VZS9</accession>
<dbReference type="EMBL" id="PVTO01000027">
    <property type="protein sequence ID" value="PRY78024.1"/>
    <property type="molecule type" value="Genomic_DNA"/>
</dbReference>